<evidence type="ECO:0000313" key="3">
    <source>
        <dbReference type="Proteomes" id="UP001499843"/>
    </source>
</evidence>
<proteinExistence type="inferred from homology"/>
<evidence type="ECO:0000313" key="2">
    <source>
        <dbReference type="EMBL" id="GAA2205025.1"/>
    </source>
</evidence>
<dbReference type="InterPro" id="IPR050259">
    <property type="entry name" value="SDR"/>
</dbReference>
<protein>
    <submittedName>
        <fullName evidence="2">SDR family oxidoreductase</fullName>
    </submittedName>
</protein>
<gene>
    <name evidence="2" type="ORF">GCM10009850_006640</name>
</gene>
<dbReference type="SUPFAM" id="SSF51735">
    <property type="entry name" value="NAD(P)-binding Rossmann-fold domains"/>
    <property type="match status" value="1"/>
</dbReference>
<comment type="caution">
    <text evidence="2">The sequence shown here is derived from an EMBL/GenBank/DDBJ whole genome shotgun (WGS) entry which is preliminary data.</text>
</comment>
<dbReference type="InterPro" id="IPR036291">
    <property type="entry name" value="NAD(P)-bd_dom_sf"/>
</dbReference>
<dbReference type="PANTHER" id="PTHR42879:SF6">
    <property type="entry name" value="NADPH-DEPENDENT REDUCTASE BACG"/>
    <property type="match status" value="1"/>
</dbReference>
<dbReference type="EMBL" id="BAAAQX010000001">
    <property type="protein sequence ID" value="GAA2205025.1"/>
    <property type="molecule type" value="Genomic_DNA"/>
</dbReference>
<sequence>MNGPTDGKVVLITGASRGIGRTLALTLARDRASVVIGYKKNADLAKKTQAEVEQLGGQAMTIAADMERPEDIARLFAAAADAYGRLDYYVCNAAASAFKNITDLKIHNLDRTYAMNVRAFVLGAQHALPLMSGGGRIVALTSYGASHAYPAYAALGSAKAAIEAWVRYMALEFAPHGVNVNAVNAGLVESDSLDYFYAVPGIAPLSTVLAKIPKRRPGTQQEVADTVAFLLSSAAEYITGQVIVVDGGLSVVSPPFTSDLPAGDWPDDRPQHPGQP</sequence>
<accession>A0ABN3C862</accession>
<name>A0ABN3C862_9ACTN</name>
<reference evidence="2 3" key="1">
    <citation type="journal article" date="2019" name="Int. J. Syst. Evol. Microbiol.">
        <title>The Global Catalogue of Microorganisms (GCM) 10K type strain sequencing project: providing services to taxonomists for standard genome sequencing and annotation.</title>
        <authorList>
            <consortium name="The Broad Institute Genomics Platform"/>
            <consortium name="The Broad Institute Genome Sequencing Center for Infectious Disease"/>
            <person name="Wu L."/>
            <person name="Ma J."/>
        </authorList>
    </citation>
    <scope>NUCLEOTIDE SEQUENCE [LARGE SCALE GENOMIC DNA]</scope>
    <source>
        <strain evidence="2 3">JCM 16114</strain>
    </source>
</reference>
<dbReference type="RefSeq" id="WP_344470696.1">
    <property type="nucleotide sequence ID" value="NZ_BAAAQX010000001.1"/>
</dbReference>
<dbReference type="Proteomes" id="UP001499843">
    <property type="component" value="Unassembled WGS sequence"/>
</dbReference>
<dbReference type="PRINTS" id="PR00081">
    <property type="entry name" value="GDHRDH"/>
</dbReference>
<dbReference type="CDD" id="cd05359">
    <property type="entry name" value="ChcA_like_SDR_c"/>
    <property type="match status" value="1"/>
</dbReference>
<dbReference type="Gene3D" id="3.40.50.720">
    <property type="entry name" value="NAD(P)-binding Rossmann-like Domain"/>
    <property type="match status" value="1"/>
</dbReference>
<evidence type="ECO:0000256" key="1">
    <source>
        <dbReference type="ARBA" id="ARBA00006484"/>
    </source>
</evidence>
<dbReference type="Pfam" id="PF13561">
    <property type="entry name" value="adh_short_C2"/>
    <property type="match status" value="1"/>
</dbReference>
<dbReference type="PANTHER" id="PTHR42879">
    <property type="entry name" value="3-OXOACYL-(ACYL-CARRIER-PROTEIN) REDUCTASE"/>
    <property type="match status" value="1"/>
</dbReference>
<organism evidence="2 3">
    <name type="scientific">Nonomuraea monospora</name>
    <dbReference type="NCBI Taxonomy" id="568818"/>
    <lineage>
        <taxon>Bacteria</taxon>
        <taxon>Bacillati</taxon>
        <taxon>Actinomycetota</taxon>
        <taxon>Actinomycetes</taxon>
        <taxon>Streptosporangiales</taxon>
        <taxon>Streptosporangiaceae</taxon>
        <taxon>Nonomuraea</taxon>
    </lineage>
</organism>
<comment type="similarity">
    <text evidence="1">Belongs to the short-chain dehydrogenases/reductases (SDR) family.</text>
</comment>
<keyword evidence="3" id="KW-1185">Reference proteome</keyword>
<dbReference type="InterPro" id="IPR002347">
    <property type="entry name" value="SDR_fam"/>
</dbReference>